<evidence type="ECO:0000313" key="2">
    <source>
        <dbReference type="EMBL" id="CAE0241568.1"/>
    </source>
</evidence>
<accession>A0A7S3CZE2</accession>
<organism evidence="2">
    <name type="scientific">Palpitomonas bilix</name>
    <dbReference type="NCBI Taxonomy" id="652834"/>
    <lineage>
        <taxon>Eukaryota</taxon>
        <taxon>Eukaryota incertae sedis</taxon>
    </lineage>
</organism>
<reference evidence="2" key="1">
    <citation type="submission" date="2021-01" db="EMBL/GenBank/DDBJ databases">
        <authorList>
            <person name="Corre E."/>
            <person name="Pelletier E."/>
            <person name="Niang G."/>
            <person name="Scheremetjew M."/>
            <person name="Finn R."/>
            <person name="Kale V."/>
            <person name="Holt S."/>
            <person name="Cochrane G."/>
            <person name="Meng A."/>
            <person name="Brown T."/>
            <person name="Cohen L."/>
        </authorList>
    </citation>
    <scope>NUCLEOTIDE SEQUENCE</scope>
    <source>
        <strain evidence="2">NIES-2562</strain>
    </source>
</reference>
<dbReference type="Pfam" id="PF08238">
    <property type="entry name" value="Sel1"/>
    <property type="match status" value="2"/>
</dbReference>
<feature type="region of interest" description="Disordered" evidence="1">
    <location>
        <begin position="102"/>
        <end position="125"/>
    </location>
</feature>
<dbReference type="AlphaFoldDB" id="A0A7S3CZE2"/>
<sequence>MNVEKAIKMYERAAAAKVDAYLSQFACYRLGVCYETGTGVAPSLSEALSYYNRSLEYVEKDPTEGWPGLRDAVHDGQRRVLLSLFKPAASVKDVCHSLLGKRKQREGEDEGSDMASAQSRRRTSTIKQAVEVAIEGISRGSTDATQKRENTAKSEINLYCYNALVVSHGLRSGDVQMREAANKSLHYILHNAERMKTVAEATLADIKSSMSRREGEGARIELKALASPSDSLLAHYVVEELNVEVADRDNIKKKLSALSPESGNYLRDVVSLFLEESLRMSVDIASLPPPLLESLFSLPAREGERMQAEMERCRSYLAHKKDDLNVQQLEAFVGGKTSAMSSDEKEVYAATKSYVSMPPCPTSAWKCELDSIWKEINQQYRDCMGALSCLSPKQLLSYMRTSSVPTSSPSHM</sequence>
<dbReference type="EMBL" id="HBIB01006077">
    <property type="protein sequence ID" value="CAE0241568.1"/>
    <property type="molecule type" value="Transcribed_RNA"/>
</dbReference>
<dbReference type="InterPro" id="IPR011990">
    <property type="entry name" value="TPR-like_helical_dom_sf"/>
</dbReference>
<gene>
    <name evidence="2" type="ORF">PBIL07802_LOCUS3730</name>
</gene>
<evidence type="ECO:0000256" key="1">
    <source>
        <dbReference type="SAM" id="MobiDB-lite"/>
    </source>
</evidence>
<dbReference type="SMART" id="SM00671">
    <property type="entry name" value="SEL1"/>
    <property type="match status" value="1"/>
</dbReference>
<protein>
    <submittedName>
        <fullName evidence="2">Uncharacterized protein</fullName>
    </submittedName>
</protein>
<name>A0A7S3CZE2_9EUKA</name>
<dbReference type="Gene3D" id="1.25.40.10">
    <property type="entry name" value="Tetratricopeptide repeat domain"/>
    <property type="match status" value="1"/>
</dbReference>
<dbReference type="InterPro" id="IPR006597">
    <property type="entry name" value="Sel1-like"/>
</dbReference>
<proteinExistence type="predicted"/>
<dbReference type="SUPFAM" id="SSF81901">
    <property type="entry name" value="HCP-like"/>
    <property type="match status" value="1"/>
</dbReference>